<proteinExistence type="predicted"/>
<evidence type="ECO:0000313" key="2">
    <source>
        <dbReference type="Proteomes" id="UP001595979"/>
    </source>
</evidence>
<reference evidence="2" key="1">
    <citation type="journal article" date="2019" name="Int. J. Syst. Evol. Microbiol.">
        <title>The Global Catalogue of Microorganisms (GCM) 10K type strain sequencing project: providing services to taxonomists for standard genome sequencing and annotation.</title>
        <authorList>
            <consortium name="The Broad Institute Genomics Platform"/>
            <consortium name="The Broad Institute Genome Sequencing Center for Infectious Disease"/>
            <person name="Wu L."/>
            <person name="Ma J."/>
        </authorList>
    </citation>
    <scope>NUCLEOTIDE SEQUENCE [LARGE SCALE GENOMIC DNA]</scope>
    <source>
        <strain evidence="2">CGMCC 1.15053</strain>
    </source>
</reference>
<evidence type="ECO:0000313" key="1">
    <source>
        <dbReference type="EMBL" id="MFC5846873.1"/>
    </source>
</evidence>
<comment type="caution">
    <text evidence="1">The sequence shown here is derived from an EMBL/GenBank/DDBJ whole genome shotgun (WGS) entry which is preliminary data.</text>
</comment>
<name>A0ABW1DFY1_9DEIO</name>
<dbReference type="Proteomes" id="UP001595979">
    <property type="component" value="Unassembled WGS sequence"/>
</dbReference>
<sequence length="73" mass="8348">MCWAPSAAWPRLLVCSVKDIHVTRVVMGETGRSRPTEFLHGDIIKTVPREPRNMDVYVISRDRERSPRSNGRG</sequence>
<dbReference type="EMBL" id="JBHSOH010000002">
    <property type="protein sequence ID" value="MFC5846873.1"/>
    <property type="molecule type" value="Genomic_DNA"/>
</dbReference>
<accession>A0ABW1DFY1</accession>
<dbReference type="RefSeq" id="WP_380045417.1">
    <property type="nucleotide sequence ID" value="NZ_JBHSOH010000002.1"/>
</dbReference>
<keyword evidence="2" id="KW-1185">Reference proteome</keyword>
<organism evidence="1 2">
    <name type="scientific">Deinococcus petrolearius</name>
    <dbReference type="NCBI Taxonomy" id="1751295"/>
    <lineage>
        <taxon>Bacteria</taxon>
        <taxon>Thermotogati</taxon>
        <taxon>Deinococcota</taxon>
        <taxon>Deinococci</taxon>
        <taxon>Deinococcales</taxon>
        <taxon>Deinococcaceae</taxon>
        <taxon>Deinococcus</taxon>
    </lineage>
</organism>
<gene>
    <name evidence="1" type="ORF">ACFPQ6_00995</name>
</gene>
<protein>
    <submittedName>
        <fullName evidence="1">Uncharacterized protein</fullName>
    </submittedName>
</protein>